<proteinExistence type="predicted"/>
<dbReference type="CDD" id="cd01647">
    <property type="entry name" value="RT_LTR"/>
    <property type="match status" value="1"/>
</dbReference>
<dbReference type="GO" id="GO:0003964">
    <property type="term" value="F:RNA-directed DNA polymerase activity"/>
    <property type="evidence" value="ECO:0007669"/>
    <property type="project" value="UniProtKB-KW"/>
</dbReference>
<dbReference type="PROSITE" id="PS50878">
    <property type="entry name" value="RT_POL"/>
    <property type="match status" value="1"/>
</dbReference>
<keyword evidence="2" id="KW-0695">RNA-directed DNA polymerase</keyword>
<dbReference type="OrthoDB" id="981817at2759"/>
<feature type="domain" description="Reverse transcriptase" evidence="1">
    <location>
        <begin position="1"/>
        <end position="105"/>
    </location>
</feature>
<accession>A0A5B6VXA5</accession>
<name>A0A5B6VXA5_9ROSI</name>
<evidence type="ECO:0000313" key="3">
    <source>
        <dbReference type="Proteomes" id="UP000325315"/>
    </source>
</evidence>
<dbReference type="SUPFAM" id="SSF56672">
    <property type="entry name" value="DNA/RNA polymerases"/>
    <property type="match status" value="1"/>
</dbReference>
<dbReference type="InterPro" id="IPR053134">
    <property type="entry name" value="RNA-dir_DNA_polymerase"/>
</dbReference>
<keyword evidence="2" id="KW-0548">Nucleotidyltransferase</keyword>
<sequence>MCLCLDYCQLNKVTIKNNTSFFVMPFGLSNAPTIFKDLMNRVFQPYLDQFIVVFIDDILVYSMIEINDEKHLIIILKTLQEHQLSQKSSKCEFWLKEVHFLGHVISADEINVDHLPRIGWILLKVCERLINFSIAFHQATEKERKSKVLNDLEGFEYICQRRWLELLKDYDLVNEYHPRKANVVANAWSIKTVATLLSL</sequence>
<dbReference type="InterPro" id="IPR043502">
    <property type="entry name" value="DNA/RNA_pol_sf"/>
</dbReference>
<organism evidence="2 3">
    <name type="scientific">Gossypium australe</name>
    <dbReference type="NCBI Taxonomy" id="47621"/>
    <lineage>
        <taxon>Eukaryota</taxon>
        <taxon>Viridiplantae</taxon>
        <taxon>Streptophyta</taxon>
        <taxon>Embryophyta</taxon>
        <taxon>Tracheophyta</taxon>
        <taxon>Spermatophyta</taxon>
        <taxon>Magnoliopsida</taxon>
        <taxon>eudicotyledons</taxon>
        <taxon>Gunneridae</taxon>
        <taxon>Pentapetalae</taxon>
        <taxon>rosids</taxon>
        <taxon>malvids</taxon>
        <taxon>Malvales</taxon>
        <taxon>Malvaceae</taxon>
        <taxon>Malvoideae</taxon>
        <taxon>Gossypium</taxon>
    </lineage>
</organism>
<dbReference type="Proteomes" id="UP000325315">
    <property type="component" value="Unassembled WGS sequence"/>
</dbReference>
<protein>
    <submittedName>
        <fullName evidence="2">RNA-directed DNA polymerase-like protein</fullName>
    </submittedName>
</protein>
<dbReference type="PANTHER" id="PTHR24559">
    <property type="entry name" value="TRANSPOSON TY3-I GAG-POL POLYPROTEIN"/>
    <property type="match status" value="1"/>
</dbReference>
<dbReference type="Pfam" id="PF00078">
    <property type="entry name" value="RVT_1"/>
    <property type="match status" value="1"/>
</dbReference>
<dbReference type="AlphaFoldDB" id="A0A5B6VXA5"/>
<keyword evidence="3" id="KW-1185">Reference proteome</keyword>
<dbReference type="Gene3D" id="3.30.70.270">
    <property type="match status" value="1"/>
</dbReference>
<dbReference type="InterPro" id="IPR000477">
    <property type="entry name" value="RT_dom"/>
</dbReference>
<gene>
    <name evidence="2" type="ORF">EPI10_023928</name>
</gene>
<comment type="caution">
    <text evidence="2">The sequence shown here is derived from an EMBL/GenBank/DDBJ whole genome shotgun (WGS) entry which is preliminary data.</text>
</comment>
<dbReference type="InterPro" id="IPR043128">
    <property type="entry name" value="Rev_trsase/Diguanyl_cyclase"/>
</dbReference>
<dbReference type="PANTHER" id="PTHR24559:SF444">
    <property type="entry name" value="REVERSE TRANSCRIPTASE DOMAIN-CONTAINING PROTEIN"/>
    <property type="match status" value="1"/>
</dbReference>
<keyword evidence="2" id="KW-0808">Transferase</keyword>
<evidence type="ECO:0000259" key="1">
    <source>
        <dbReference type="PROSITE" id="PS50878"/>
    </source>
</evidence>
<dbReference type="EMBL" id="SMMG02000005">
    <property type="protein sequence ID" value="KAA3473562.1"/>
    <property type="molecule type" value="Genomic_DNA"/>
</dbReference>
<reference evidence="3" key="1">
    <citation type="journal article" date="2019" name="Plant Biotechnol. J.">
        <title>Genome sequencing of the Australian wild diploid species Gossypium australe highlights disease resistance and delayed gland morphogenesis.</title>
        <authorList>
            <person name="Cai Y."/>
            <person name="Cai X."/>
            <person name="Wang Q."/>
            <person name="Wang P."/>
            <person name="Zhang Y."/>
            <person name="Cai C."/>
            <person name="Xu Y."/>
            <person name="Wang K."/>
            <person name="Zhou Z."/>
            <person name="Wang C."/>
            <person name="Geng S."/>
            <person name="Li B."/>
            <person name="Dong Q."/>
            <person name="Hou Y."/>
            <person name="Wang H."/>
            <person name="Ai P."/>
            <person name="Liu Z."/>
            <person name="Yi F."/>
            <person name="Sun M."/>
            <person name="An G."/>
            <person name="Cheng J."/>
            <person name="Zhang Y."/>
            <person name="Shi Q."/>
            <person name="Xie Y."/>
            <person name="Shi X."/>
            <person name="Chang Y."/>
            <person name="Huang F."/>
            <person name="Chen Y."/>
            <person name="Hong S."/>
            <person name="Mi L."/>
            <person name="Sun Q."/>
            <person name="Zhang L."/>
            <person name="Zhou B."/>
            <person name="Peng R."/>
            <person name="Zhang X."/>
            <person name="Liu F."/>
        </authorList>
    </citation>
    <scope>NUCLEOTIDE SEQUENCE [LARGE SCALE GENOMIC DNA]</scope>
    <source>
        <strain evidence="3">cv. PA1801</strain>
    </source>
</reference>
<evidence type="ECO:0000313" key="2">
    <source>
        <dbReference type="EMBL" id="KAA3473562.1"/>
    </source>
</evidence>
<dbReference type="FunFam" id="3.30.70.270:FF:000003">
    <property type="entry name" value="Transposon Ty3-G Gag-Pol polyprotein"/>
    <property type="match status" value="1"/>
</dbReference>